<accession>A0A6J4REI5</accession>
<feature type="region of interest" description="Disordered" evidence="1">
    <location>
        <begin position="95"/>
        <end position="295"/>
    </location>
</feature>
<feature type="region of interest" description="Disordered" evidence="1">
    <location>
        <begin position="1"/>
        <end position="64"/>
    </location>
</feature>
<dbReference type="EC" id="1.14.13.22" evidence="2"/>
<feature type="compositionally biased region" description="Basic residues" evidence="1">
    <location>
        <begin position="138"/>
        <end position="153"/>
    </location>
</feature>
<feature type="compositionally biased region" description="Basic and acidic residues" evidence="1">
    <location>
        <begin position="154"/>
        <end position="163"/>
    </location>
</feature>
<feature type="compositionally biased region" description="Basic residues" evidence="1">
    <location>
        <begin position="14"/>
        <end position="24"/>
    </location>
</feature>
<protein>
    <submittedName>
        <fullName evidence="2">Cyclohexanone monooxygenase</fullName>
        <ecNumber evidence="2">1.14.13.22</ecNumber>
    </submittedName>
</protein>
<feature type="compositionally biased region" description="Basic and acidic residues" evidence="1">
    <location>
        <begin position="431"/>
        <end position="442"/>
    </location>
</feature>
<feature type="compositionally biased region" description="Basic and acidic residues" evidence="1">
    <location>
        <begin position="389"/>
        <end position="417"/>
    </location>
</feature>
<keyword evidence="2" id="KW-0503">Monooxygenase</keyword>
<feature type="non-terminal residue" evidence="2">
    <location>
        <position position="1"/>
    </location>
</feature>
<reference evidence="2" key="1">
    <citation type="submission" date="2020-02" db="EMBL/GenBank/DDBJ databases">
        <authorList>
            <person name="Meier V. D."/>
        </authorList>
    </citation>
    <scope>NUCLEOTIDE SEQUENCE</scope>
    <source>
        <strain evidence="2">AVDCRST_MAG53</strain>
    </source>
</reference>
<feature type="region of interest" description="Disordered" evidence="1">
    <location>
        <begin position="311"/>
        <end position="461"/>
    </location>
</feature>
<keyword evidence="2" id="KW-0560">Oxidoreductase</keyword>
<organism evidence="2">
    <name type="scientific">uncultured Solirubrobacteraceae bacterium</name>
    <dbReference type="NCBI Taxonomy" id="1162706"/>
    <lineage>
        <taxon>Bacteria</taxon>
        <taxon>Bacillati</taxon>
        <taxon>Actinomycetota</taxon>
        <taxon>Thermoleophilia</taxon>
        <taxon>Solirubrobacterales</taxon>
        <taxon>Solirubrobacteraceae</taxon>
        <taxon>environmental samples</taxon>
    </lineage>
</organism>
<feature type="compositionally biased region" description="Basic residues" evidence="1">
    <location>
        <begin position="338"/>
        <end position="354"/>
    </location>
</feature>
<feature type="non-terminal residue" evidence="2">
    <location>
        <position position="509"/>
    </location>
</feature>
<gene>
    <name evidence="2" type="ORF">AVDCRST_MAG53-1366</name>
</gene>
<sequence length="509" mass="56496">GAGERRRPVNGFPRRARRRGTPGRARGDRRCRLRRPRRRDPAAGGGDRRRAHPRARRRARRNLAGEHVPRCRLRRAEPALLVLLRAQPRLDPVLRAAGRDPRVPPPDGAGARPGGVHPLRRRPALRPLGPSPAALAHRDRRRPGHRGGARGRRRAAERAERPGRSGPGQLHGDGVPLRPVAPRPRSHRPAGRGDRHGRLGGAVRPARARKGCPHRRLPAHPGLDPPAARSRDRPADPGALPPPPRRAAPRAQRDLLHRRAARRRARARQARAVALRGDRADQAAPRRQGSHVAQQADAELPHRLQAHHLLRRLPAGAGLTGRRAGHRRDRANRAGRDPHRRRQLPPRRHDHPRHGLQGVRLAGRAPDRRHGRSLAGRGVGTGRSTGLRGDGHRRLPEPLLSHRPEHRAREQLDDQHHRGPGRVRRACAARDGGRRGRCDRRAPRGPGGVQRRAAGAHGRHGVDRRRLPVVVPHRRRHEPHAVAELLRRVQAPAAALRPRRLPHGAGSPL</sequence>
<evidence type="ECO:0000256" key="1">
    <source>
        <dbReference type="SAM" id="MobiDB-lite"/>
    </source>
</evidence>
<feature type="compositionally biased region" description="Basic residues" evidence="1">
    <location>
        <begin position="206"/>
        <end position="218"/>
    </location>
</feature>
<name>A0A6J4REI5_9ACTN</name>
<dbReference type="GO" id="GO:0018667">
    <property type="term" value="F:cyclohexanone monooxygenase activity"/>
    <property type="evidence" value="ECO:0007669"/>
    <property type="project" value="UniProtKB-EC"/>
</dbReference>
<proteinExistence type="predicted"/>
<feature type="compositionally biased region" description="Basic residues" evidence="1">
    <location>
        <begin position="418"/>
        <end position="427"/>
    </location>
</feature>
<evidence type="ECO:0000313" key="2">
    <source>
        <dbReference type="EMBL" id="CAA9471790.1"/>
    </source>
</evidence>
<feature type="compositionally biased region" description="Basic residues" evidence="1">
    <location>
        <begin position="49"/>
        <end position="61"/>
    </location>
</feature>
<dbReference type="EMBL" id="CADCVR010000001">
    <property type="protein sequence ID" value="CAA9471790.1"/>
    <property type="molecule type" value="Genomic_DNA"/>
</dbReference>
<feature type="compositionally biased region" description="Basic residues" evidence="1">
    <location>
        <begin position="258"/>
        <end position="269"/>
    </location>
</feature>
<feature type="compositionally biased region" description="Low complexity" evidence="1">
    <location>
        <begin position="125"/>
        <end position="135"/>
    </location>
</feature>
<dbReference type="AlphaFoldDB" id="A0A6J4REI5"/>